<dbReference type="NCBIfam" id="TIGR00797">
    <property type="entry name" value="matE"/>
    <property type="match status" value="1"/>
</dbReference>
<sequence>MDSALLEVHPPSYGALPTTEKSLRSESGFIARSSGPLIVTFVLQFLLETTTIFVSGRLGPDELAIVSLALCSLNITALAFYQGMSTSLDTFCSQAFGAGKPLMVGVYFQRCSLMMLLVTVFPLMPVFWYSGSILKLLVPSETLAMECQTFLRIMMFGTPGLLFFETGKRFFQAQHLFNAGTYALAVAVPIHFVLNWFLVLHPNTGLGLMGAPIALSLSFWISSLAMLVYAFFSNGKQCWGGFDIQKASTNWGPMLKLALPGVVMVEAEYLAFEVMTILAASFGTTSLAAQSIGSNVGAMVFQIPFAVSVAVTTRIGHFIGIPDTKAAVYITRISLGLAACMGLFNFIVLFMGRTALSRLYSDDANVITAASKVLMLAATNQFCDCINIVSAGILRAQGRQKVGSYLNLVSYYIIALPLGYVLAFVFDLEVYGLWMGLICGVFVLACGEIWCILRSNWDQIVVTCNSNHDS</sequence>
<evidence type="ECO:0000256" key="5">
    <source>
        <dbReference type="ARBA" id="ARBA00023136"/>
    </source>
</evidence>
<dbReference type="RefSeq" id="XP_025341961.1">
    <property type="nucleotide sequence ID" value="XM_025488153.1"/>
</dbReference>
<evidence type="ECO:0000256" key="4">
    <source>
        <dbReference type="ARBA" id="ARBA00022989"/>
    </source>
</evidence>
<keyword evidence="4 6" id="KW-1133">Transmembrane helix</keyword>
<accession>A0A2V1AVW7</accession>
<dbReference type="GO" id="GO:0016020">
    <property type="term" value="C:membrane"/>
    <property type="evidence" value="ECO:0007669"/>
    <property type="project" value="UniProtKB-SubCell"/>
</dbReference>
<keyword evidence="8" id="KW-1185">Reference proteome</keyword>
<dbReference type="PANTHER" id="PTHR11206">
    <property type="entry name" value="MULTIDRUG RESISTANCE PROTEIN"/>
    <property type="match status" value="1"/>
</dbReference>
<dbReference type="GO" id="GO:0042910">
    <property type="term" value="F:xenobiotic transmembrane transporter activity"/>
    <property type="evidence" value="ECO:0007669"/>
    <property type="project" value="InterPro"/>
</dbReference>
<comment type="caution">
    <text evidence="7">The sequence shown here is derived from an EMBL/GenBank/DDBJ whole genome shotgun (WGS) entry which is preliminary data.</text>
</comment>
<feature type="transmembrane region" description="Helical" evidence="6">
    <location>
        <begin position="406"/>
        <end position="426"/>
    </location>
</feature>
<comment type="similarity">
    <text evidence="2">Belongs to the multi antimicrobial extrusion (MATE) (TC 2.A.66.1) family.</text>
</comment>
<keyword evidence="3 6" id="KW-0812">Transmembrane</keyword>
<evidence type="ECO:0000313" key="7">
    <source>
        <dbReference type="EMBL" id="PVH21021.1"/>
    </source>
</evidence>
<feature type="transmembrane region" description="Helical" evidence="6">
    <location>
        <begin position="292"/>
        <end position="312"/>
    </location>
</feature>
<feature type="transmembrane region" description="Helical" evidence="6">
    <location>
        <begin position="143"/>
        <end position="164"/>
    </location>
</feature>
<dbReference type="InterPro" id="IPR002528">
    <property type="entry name" value="MATE_fam"/>
</dbReference>
<dbReference type="Pfam" id="PF01554">
    <property type="entry name" value="MatE"/>
    <property type="match status" value="2"/>
</dbReference>
<feature type="transmembrane region" description="Helical" evidence="6">
    <location>
        <begin position="176"/>
        <end position="199"/>
    </location>
</feature>
<comment type="subcellular location">
    <subcellularLocation>
        <location evidence="1">Membrane</location>
        <topology evidence="1">Multi-pass membrane protein</topology>
    </subcellularLocation>
</comment>
<evidence type="ECO:0008006" key="9">
    <source>
        <dbReference type="Google" id="ProtNLM"/>
    </source>
</evidence>
<evidence type="ECO:0000256" key="3">
    <source>
        <dbReference type="ARBA" id="ARBA00022692"/>
    </source>
</evidence>
<dbReference type="InterPro" id="IPR045069">
    <property type="entry name" value="MATE_euk"/>
</dbReference>
<evidence type="ECO:0000256" key="6">
    <source>
        <dbReference type="SAM" id="Phobius"/>
    </source>
</evidence>
<dbReference type="GO" id="GO:0015297">
    <property type="term" value="F:antiporter activity"/>
    <property type="evidence" value="ECO:0007669"/>
    <property type="project" value="InterPro"/>
</dbReference>
<proteinExistence type="inferred from homology"/>
<dbReference type="GO" id="GO:1990961">
    <property type="term" value="P:xenobiotic detoxification by transmembrane export across the plasma membrane"/>
    <property type="evidence" value="ECO:0007669"/>
    <property type="project" value="InterPro"/>
</dbReference>
<evidence type="ECO:0000256" key="2">
    <source>
        <dbReference type="ARBA" id="ARBA00010199"/>
    </source>
</evidence>
<name>A0A2V1AVW7_9ASCO</name>
<dbReference type="EMBL" id="PKFO01000004">
    <property type="protein sequence ID" value="PVH21021.1"/>
    <property type="molecule type" value="Genomic_DNA"/>
</dbReference>
<dbReference type="AlphaFoldDB" id="A0A2V1AVW7"/>
<keyword evidence="5 6" id="KW-0472">Membrane</keyword>
<feature type="transmembrane region" description="Helical" evidence="6">
    <location>
        <begin position="432"/>
        <end position="453"/>
    </location>
</feature>
<reference evidence="7 8" key="1">
    <citation type="submission" date="2017-12" db="EMBL/GenBank/DDBJ databases">
        <title>Genome Sequence of a Multidrug-Resistant Candida haemulonii Isolate from a Patient with Chronic Leg Ulcers in Israel.</title>
        <authorList>
            <person name="Chow N.A."/>
            <person name="Gade L."/>
            <person name="Batra D."/>
            <person name="Rowe L.A."/>
            <person name="Ben-Ami R."/>
            <person name="Loparev V.N."/>
            <person name="Litvintseva A.P."/>
        </authorList>
    </citation>
    <scope>NUCLEOTIDE SEQUENCE [LARGE SCALE GENOMIC DNA]</scope>
    <source>
        <strain evidence="7 8">B11899</strain>
    </source>
</reference>
<feature type="transmembrane region" description="Helical" evidence="6">
    <location>
        <begin position="63"/>
        <end position="81"/>
    </location>
</feature>
<feature type="transmembrane region" description="Helical" evidence="6">
    <location>
        <begin position="211"/>
        <end position="232"/>
    </location>
</feature>
<dbReference type="OrthoDB" id="2126698at2759"/>
<organism evidence="7 8">
    <name type="scientific">Candidozyma haemuli</name>
    <dbReference type="NCBI Taxonomy" id="45357"/>
    <lineage>
        <taxon>Eukaryota</taxon>
        <taxon>Fungi</taxon>
        <taxon>Dikarya</taxon>
        <taxon>Ascomycota</taxon>
        <taxon>Saccharomycotina</taxon>
        <taxon>Pichiomycetes</taxon>
        <taxon>Metschnikowiaceae</taxon>
        <taxon>Candidozyma</taxon>
    </lineage>
</organism>
<dbReference type="STRING" id="45357.A0A2V1AVW7"/>
<dbReference type="CDD" id="cd13132">
    <property type="entry name" value="MATE_eukaryotic"/>
    <property type="match status" value="1"/>
</dbReference>
<feature type="transmembrane region" description="Helical" evidence="6">
    <location>
        <begin position="113"/>
        <end position="131"/>
    </location>
</feature>
<gene>
    <name evidence="7" type="ORF">CXQ85_004539</name>
</gene>
<protein>
    <recommendedName>
        <fullName evidence="9">MATE efflux family protein</fullName>
    </recommendedName>
</protein>
<evidence type="ECO:0000256" key="1">
    <source>
        <dbReference type="ARBA" id="ARBA00004141"/>
    </source>
</evidence>
<dbReference type="Proteomes" id="UP000244309">
    <property type="component" value="Unassembled WGS sequence"/>
</dbReference>
<evidence type="ECO:0000313" key="8">
    <source>
        <dbReference type="Proteomes" id="UP000244309"/>
    </source>
</evidence>
<dbReference type="GeneID" id="37009869"/>
<feature type="transmembrane region" description="Helical" evidence="6">
    <location>
        <begin position="333"/>
        <end position="353"/>
    </location>
</feature>
<dbReference type="VEuPathDB" id="FungiDB:CXQ85_004539"/>